<reference evidence="3 4" key="1">
    <citation type="submission" date="2019-07" db="EMBL/GenBank/DDBJ databases">
        <title>SAR11 Genome Evolution.</title>
        <authorList>
            <person name="Giovannoni S."/>
        </authorList>
    </citation>
    <scope>NUCLEOTIDE SEQUENCE [LARGE SCALE GENOMIC DNA]</scope>
    <source>
        <strain evidence="3 4">HTCC9565</strain>
    </source>
</reference>
<dbReference type="InterPro" id="IPR029058">
    <property type="entry name" value="AB_hydrolase_fold"/>
</dbReference>
<dbReference type="Pfam" id="PF12146">
    <property type="entry name" value="Hydrolase_4"/>
    <property type="match status" value="1"/>
</dbReference>
<evidence type="ECO:0000256" key="1">
    <source>
        <dbReference type="ARBA" id="ARBA00022801"/>
    </source>
</evidence>
<keyword evidence="1" id="KW-0378">Hydrolase</keyword>
<dbReference type="EMBL" id="LANA01000001">
    <property type="protein sequence ID" value="NMN67200.1"/>
    <property type="molecule type" value="Genomic_DNA"/>
</dbReference>
<name>A0ABX1T3D7_PELUQ</name>
<evidence type="ECO:0000313" key="3">
    <source>
        <dbReference type="EMBL" id="NMN67200.1"/>
    </source>
</evidence>
<gene>
    <name evidence="3" type="ORF">VP91_00003400</name>
</gene>
<dbReference type="Proteomes" id="UP001166004">
    <property type="component" value="Unassembled WGS sequence"/>
</dbReference>
<proteinExistence type="predicted"/>
<dbReference type="SUPFAM" id="SSF53474">
    <property type="entry name" value="alpha/beta-Hydrolases"/>
    <property type="match status" value="1"/>
</dbReference>
<evidence type="ECO:0000259" key="2">
    <source>
        <dbReference type="Pfam" id="PF12146"/>
    </source>
</evidence>
<organism evidence="3 4">
    <name type="scientific">Pelagibacter ubique</name>
    <dbReference type="NCBI Taxonomy" id="198252"/>
    <lineage>
        <taxon>Bacteria</taxon>
        <taxon>Pseudomonadati</taxon>
        <taxon>Pseudomonadota</taxon>
        <taxon>Alphaproteobacteria</taxon>
        <taxon>Candidatus Pelagibacterales</taxon>
        <taxon>Candidatus Pelagibacteraceae</taxon>
        <taxon>Candidatus Pelagibacter</taxon>
    </lineage>
</organism>
<keyword evidence="4" id="KW-1185">Reference proteome</keyword>
<accession>A0ABX1T3D7</accession>
<evidence type="ECO:0000313" key="4">
    <source>
        <dbReference type="Proteomes" id="UP001166004"/>
    </source>
</evidence>
<dbReference type="InterPro" id="IPR022742">
    <property type="entry name" value="Hydrolase_4"/>
</dbReference>
<dbReference type="InterPro" id="IPR052382">
    <property type="entry name" value="ABHD10_acyl-thioesterase"/>
</dbReference>
<dbReference type="PANTHER" id="PTHR16138">
    <property type="entry name" value="MYCOPHENOLIC ACID ACYL-GLUCURONIDE ESTERASE, MITOCHONDRIAL"/>
    <property type="match status" value="1"/>
</dbReference>
<feature type="domain" description="Serine aminopeptidase S33" evidence="2">
    <location>
        <begin position="24"/>
        <end position="146"/>
    </location>
</feature>
<dbReference type="Gene3D" id="3.40.50.1820">
    <property type="entry name" value="alpha/beta hydrolase"/>
    <property type="match status" value="1"/>
</dbReference>
<dbReference type="PANTHER" id="PTHR16138:SF7">
    <property type="entry name" value="PALMITOYL-PROTEIN THIOESTERASE ABHD10, MITOCHONDRIAL"/>
    <property type="match status" value="1"/>
</dbReference>
<sequence>MNKFKYLKISKNKQIRYLCNNYKEKTYIIFLHGFMSNIEGEKPKAIFKYAKKNNFGFLAPEYSGHGKSTGTFIKGNISKWSEEVKITIKKVVKKNKFILVGSSMGAWLSLNQFKYFKEQIIGFLGIGSAPEFLENLMWKKFTKKMKNETIKKGIYNLKHGDYEYPITYQLIKDGRKNKILNKKIKSCISVTLIHGGKDEVVPTSYSRKILRLFTKANKKLIIIKNGDHSLSNKHGLKRILLELNKITSNIV</sequence>
<comment type="caution">
    <text evidence="3">The sequence shown here is derived from an EMBL/GenBank/DDBJ whole genome shotgun (WGS) entry which is preliminary data.</text>
</comment>
<dbReference type="RefSeq" id="WP_169035709.1">
    <property type="nucleotide sequence ID" value="NZ_LANA01000001.1"/>
</dbReference>
<protein>
    <submittedName>
        <fullName evidence="3">Pimeloyl-ACP methyl ester carboxylesterase</fullName>
    </submittedName>
</protein>